<dbReference type="Proteomes" id="UP000625711">
    <property type="component" value="Unassembled WGS sequence"/>
</dbReference>
<accession>A0A834HWQ5</accession>
<evidence type="ECO:0000313" key="3">
    <source>
        <dbReference type="Proteomes" id="UP000625711"/>
    </source>
</evidence>
<name>A0A834HWQ5_RHYFE</name>
<proteinExistence type="predicted"/>
<comment type="caution">
    <text evidence="2">The sequence shown here is derived from an EMBL/GenBank/DDBJ whole genome shotgun (WGS) entry which is preliminary data.</text>
</comment>
<feature type="region of interest" description="Disordered" evidence="1">
    <location>
        <begin position="1"/>
        <end position="31"/>
    </location>
</feature>
<keyword evidence="3" id="KW-1185">Reference proteome</keyword>
<sequence>MGINLDASESENDESDEGKSNKPKSDIYVPPKLSAVHYTGSETAQEKAKRLQEKSKKHALSASIIQDLREEYLDTPVEISQGNRAQQILSKEQKERQEYEEEYFTRLPITKTEKHRKRQLTTLGTLGDEITDFRSIQSGSKKRKAKVFKSKGKNMKRKRFH</sequence>
<dbReference type="AlphaFoldDB" id="A0A834HWQ5"/>
<evidence type="ECO:0000313" key="2">
    <source>
        <dbReference type="EMBL" id="KAF7269930.1"/>
    </source>
</evidence>
<gene>
    <name evidence="2" type="ORF">GWI33_017025</name>
</gene>
<feature type="region of interest" description="Disordered" evidence="1">
    <location>
        <begin position="134"/>
        <end position="161"/>
    </location>
</feature>
<protein>
    <submittedName>
        <fullName evidence="2">Uncharacterized protein</fullName>
    </submittedName>
</protein>
<feature type="compositionally biased region" description="Basic residues" evidence="1">
    <location>
        <begin position="140"/>
        <end position="161"/>
    </location>
</feature>
<organism evidence="2 3">
    <name type="scientific">Rhynchophorus ferrugineus</name>
    <name type="common">Red palm weevil</name>
    <name type="synonym">Curculio ferrugineus</name>
    <dbReference type="NCBI Taxonomy" id="354439"/>
    <lineage>
        <taxon>Eukaryota</taxon>
        <taxon>Metazoa</taxon>
        <taxon>Ecdysozoa</taxon>
        <taxon>Arthropoda</taxon>
        <taxon>Hexapoda</taxon>
        <taxon>Insecta</taxon>
        <taxon>Pterygota</taxon>
        <taxon>Neoptera</taxon>
        <taxon>Endopterygota</taxon>
        <taxon>Coleoptera</taxon>
        <taxon>Polyphaga</taxon>
        <taxon>Cucujiformia</taxon>
        <taxon>Curculionidae</taxon>
        <taxon>Dryophthorinae</taxon>
        <taxon>Rhynchophorus</taxon>
    </lineage>
</organism>
<reference evidence="2" key="1">
    <citation type="submission" date="2020-08" db="EMBL/GenBank/DDBJ databases">
        <title>Genome sequencing and assembly of the red palm weevil Rhynchophorus ferrugineus.</title>
        <authorList>
            <person name="Dias G.B."/>
            <person name="Bergman C.M."/>
            <person name="Manee M."/>
        </authorList>
    </citation>
    <scope>NUCLEOTIDE SEQUENCE</scope>
    <source>
        <strain evidence="2">AA-2017</strain>
        <tissue evidence="2">Whole larva</tissue>
    </source>
</reference>
<dbReference type="EMBL" id="JAACXV010014155">
    <property type="protein sequence ID" value="KAF7269930.1"/>
    <property type="molecule type" value="Genomic_DNA"/>
</dbReference>
<dbReference type="OrthoDB" id="203440at2759"/>
<evidence type="ECO:0000256" key="1">
    <source>
        <dbReference type="SAM" id="MobiDB-lite"/>
    </source>
</evidence>